<dbReference type="SUPFAM" id="SSF103473">
    <property type="entry name" value="MFS general substrate transporter"/>
    <property type="match status" value="1"/>
</dbReference>
<feature type="compositionally biased region" description="Polar residues" evidence="7">
    <location>
        <begin position="226"/>
        <end position="235"/>
    </location>
</feature>
<evidence type="ECO:0000313" key="11">
    <source>
        <dbReference type="Proteomes" id="UP000318103"/>
    </source>
</evidence>
<feature type="compositionally biased region" description="Low complexity" evidence="7">
    <location>
        <begin position="271"/>
        <end position="294"/>
    </location>
</feature>
<evidence type="ECO:0000256" key="6">
    <source>
        <dbReference type="ARBA" id="ARBA00023251"/>
    </source>
</evidence>
<keyword evidence="5 8" id="KW-0472">Membrane</keyword>
<evidence type="ECO:0000256" key="4">
    <source>
        <dbReference type="ARBA" id="ARBA00022989"/>
    </source>
</evidence>
<feature type="transmembrane region" description="Helical" evidence="8">
    <location>
        <begin position="346"/>
        <end position="362"/>
    </location>
</feature>
<feature type="transmembrane region" description="Helical" evidence="8">
    <location>
        <begin position="316"/>
        <end position="334"/>
    </location>
</feature>
<sequence>MRTTAPTAAAPARPAPDPATALNRILAVTVTGMVMAVLDMTIVNVALRRLSQSFGASLETIQWTTTAYTLALAAVIPTAAWAMSRIGAKRTYLTALTLFTLGSLLAACAWDAGSLIAFRAVQGLGGGLLQPVGMTMVMGAADRSRLGRAMAVAGLPILVGPVAGPVLGGWLLDAASWHWIFLINLPVGTLALTLALRLLPADAPTPGAGRAPGTGRIAGAERTAVTGRTTESVRNAGTERTAVTGKTARAAGTERTAESVGTAGTGRTAVSGRTAGAGTPTGAMTPTGTAGSTGVARSTGITRPTGTLTPPARLDLPGLLMLSPGLALLLYGLARGGERGDLTTPGALVPALVGAALVAAFVRRALTASAPLLDLRLLRDRTFAAGAGTLALFTCGYFGSMLLGPLYWQQERGLSATAAGLLGAPVGLVVGTTMQIAARRIDRAAPRRLVGTGIAVAALGMALTAWQVGVPGITPWRMVASAMVMGVGTGMVLMPTMTTASRGLPAERLAAASTALSINSQLGASVGTAVLSVVLATAGTHPSGFRTAYAVAATLLALAALPALALPGRRRTR</sequence>
<dbReference type="InterPro" id="IPR036259">
    <property type="entry name" value="MFS_trans_sf"/>
</dbReference>
<evidence type="ECO:0000256" key="8">
    <source>
        <dbReference type="SAM" id="Phobius"/>
    </source>
</evidence>
<dbReference type="Pfam" id="PF07690">
    <property type="entry name" value="MFS_1"/>
    <property type="match status" value="1"/>
</dbReference>
<evidence type="ECO:0000256" key="7">
    <source>
        <dbReference type="SAM" id="MobiDB-lite"/>
    </source>
</evidence>
<dbReference type="OrthoDB" id="9812221at2"/>
<proteinExistence type="predicted"/>
<feature type="transmembrane region" description="Helical" evidence="8">
    <location>
        <begin position="21"/>
        <end position="47"/>
    </location>
</feature>
<dbReference type="GO" id="GO:0046677">
    <property type="term" value="P:response to antibiotic"/>
    <property type="evidence" value="ECO:0007669"/>
    <property type="project" value="UniProtKB-KW"/>
</dbReference>
<keyword evidence="4 8" id="KW-1133">Transmembrane helix</keyword>
<comment type="caution">
    <text evidence="10">The sequence shown here is derived from an EMBL/GenBank/DDBJ whole genome shotgun (WGS) entry which is preliminary data.</text>
</comment>
<keyword evidence="3 8" id="KW-0812">Transmembrane</keyword>
<accession>A0A542UG33</accession>
<feature type="transmembrane region" description="Helical" evidence="8">
    <location>
        <begin position="476"/>
        <end position="497"/>
    </location>
</feature>
<evidence type="ECO:0000256" key="1">
    <source>
        <dbReference type="ARBA" id="ARBA00004651"/>
    </source>
</evidence>
<dbReference type="EMBL" id="VFNX01000001">
    <property type="protein sequence ID" value="TQK98032.1"/>
    <property type="molecule type" value="Genomic_DNA"/>
</dbReference>
<feature type="transmembrane region" description="Helical" evidence="8">
    <location>
        <begin position="177"/>
        <end position="196"/>
    </location>
</feature>
<reference evidence="10 11" key="1">
    <citation type="submission" date="2019-06" db="EMBL/GenBank/DDBJ databases">
        <title>Sequencing the genomes of 1000 actinobacteria strains.</title>
        <authorList>
            <person name="Klenk H.-P."/>
        </authorList>
    </citation>
    <scope>NUCLEOTIDE SEQUENCE [LARGE SCALE GENOMIC DNA]</scope>
    <source>
        <strain evidence="10 11">DSM 41929</strain>
    </source>
</reference>
<dbReference type="InterPro" id="IPR020846">
    <property type="entry name" value="MFS_dom"/>
</dbReference>
<feature type="compositionally biased region" description="Low complexity" evidence="7">
    <location>
        <begin position="205"/>
        <end position="220"/>
    </location>
</feature>
<evidence type="ECO:0000259" key="9">
    <source>
        <dbReference type="PROSITE" id="PS50850"/>
    </source>
</evidence>
<protein>
    <submittedName>
        <fullName evidence="10">EmrB/QacA subfamily drug resistance transporter</fullName>
    </submittedName>
</protein>
<feature type="transmembrane region" description="Helical" evidence="8">
    <location>
        <begin position="449"/>
        <end position="470"/>
    </location>
</feature>
<keyword evidence="11" id="KW-1185">Reference proteome</keyword>
<feature type="transmembrane region" description="Helical" evidence="8">
    <location>
        <begin position="149"/>
        <end position="171"/>
    </location>
</feature>
<dbReference type="AlphaFoldDB" id="A0A542UG33"/>
<feature type="compositionally biased region" description="Low complexity" evidence="7">
    <location>
        <begin position="244"/>
        <end position="254"/>
    </location>
</feature>
<dbReference type="PANTHER" id="PTHR42718:SF9">
    <property type="entry name" value="MAJOR FACILITATOR SUPERFAMILY MULTIDRUG TRANSPORTER MFSC"/>
    <property type="match status" value="1"/>
</dbReference>
<dbReference type="RefSeq" id="WP_142218719.1">
    <property type="nucleotide sequence ID" value="NZ_JBPJFI010000001.1"/>
</dbReference>
<feature type="transmembrane region" description="Helical" evidence="8">
    <location>
        <begin position="116"/>
        <end position="137"/>
    </location>
</feature>
<feature type="transmembrane region" description="Helical" evidence="8">
    <location>
        <begin position="414"/>
        <end position="437"/>
    </location>
</feature>
<dbReference type="Proteomes" id="UP000318103">
    <property type="component" value="Unassembled WGS sequence"/>
</dbReference>
<evidence type="ECO:0000313" key="10">
    <source>
        <dbReference type="EMBL" id="TQK98032.1"/>
    </source>
</evidence>
<evidence type="ECO:0000256" key="3">
    <source>
        <dbReference type="ARBA" id="ARBA00022692"/>
    </source>
</evidence>
<feature type="transmembrane region" description="Helical" evidence="8">
    <location>
        <begin position="509"/>
        <end position="535"/>
    </location>
</feature>
<keyword evidence="2" id="KW-0813">Transport</keyword>
<dbReference type="GO" id="GO:0005886">
    <property type="term" value="C:plasma membrane"/>
    <property type="evidence" value="ECO:0007669"/>
    <property type="project" value="UniProtKB-SubCell"/>
</dbReference>
<feature type="transmembrane region" description="Helical" evidence="8">
    <location>
        <begin position="547"/>
        <end position="566"/>
    </location>
</feature>
<keyword evidence="6" id="KW-0046">Antibiotic resistance</keyword>
<dbReference type="GO" id="GO:0022857">
    <property type="term" value="F:transmembrane transporter activity"/>
    <property type="evidence" value="ECO:0007669"/>
    <property type="project" value="InterPro"/>
</dbReference>
<feature type="transmembrane region" description="Helical" evidence="8">
    <location>
        <begin position="67"/>
        <end position="84"/>
    </location>
</feature>
<dbReference type="PROSITE" id="PS50850">
    <property type="entry name" value="MFS"/>
    <property type="match status" value="1"/>
</dbReference>
<feature type="transmembrane region" description="Helical" evidence="8">
    <location>
        <begin position="383"/>
        <end position="408"/>
    </location>
</feature>
<name>A0A542UG33_9ACTN</name>
<evidence type="ECO:0000256" key="5">
    <source>
        <dbReference type="ARBA" id="ARBA00023136"/>
    </source>
</evidence>
<feature type="compositionally biased region" description="Polar residues" evidence="7">
    <location>
        <begin position="295"/>
        <end position="308"/>
    </location>
</feature>
<evidence type="ECO:0000256" key="2">
    <source>
        <dbReference type="ARBA" id="ARBA00022448"/>
    </source>
</evidence>
<feature type="region of interest" description="Disordered" evidence="7">
    <location>
        <begin position="205"/>
        <end position="310"/>
    </location>
</feature>
<dbReference type="PANTHER" id="PTHR42718">
    <property type="entry name" value="MAJOR FACILITATOR SUPERFAMILY MULTIDRUG TRANSPORTER MFSC"/>
    <property type="match status" value="1"/>
</dbReference>
<dbReference type="Gene3D" id="1.20.1720.10">
    <property type="entry name" value="Multidrug resistance protein D"/>
    <property type="match status" value="1"/>
</dbReference>
<dbReference type="Gene3D" id="1.20.1250.20">
    <property type="entry name" value="MFS general substrate transporter like domains"/>
    <property type="match status" value="1"/>
</dbReference>
<feature type="transmembrane region" description="Helical" evidence="8">
    <location>
        <begin position="91"/>
        <end position="110"/>
    </location>
</feature>
<gene>
    <name evidence="10" type="ORF">FB563_3040</name>
</gene>
<organism evidence="10 11">
    <name type="scientific">Streptomyces puniciscabiei</name>
    <dbReference type="NCBI Taxonomy" id="164348"/>
    <lineage>
        <taxon>Bacteria</taxon>
        <taxon>Bacillati</taxon>
        <taxon>Actinomycetota</taxon>
        <taxon>Actinomycetes</taxon>
        <taxon>Kitasatosporales</taxon>
        <taxon>Streptomycetaceae</taxon>
        <taxon>Streptomyces</taxon>
    </lineage>
</organism>
<feature type="domain" description="Major facilitator superfamily (MFS) profile" evidence="9">
    <location>
        <begin position="25"/>
        <end position="571"/>
    </location>
</feature>
<dbReference type="InterPro" id="IPR011701">
    <property type="entry name" value="MFS"/>
</dbReference>
<comment type="subcellular location">
    <subcellularLocation>
        <location evidence="1">Cell membrane</location>
        <topology evidence="1">Multi-pass membrane protein</topology>
    </subcellularLocation>
</comment>